<evidence type="ECO:0000313" key="11">
    <source>
        <dbReference type="Proteomes" id="UP001064933"/>
    </source>
</evidence>
<sequence length="604" mass="65910">MTLTLDVLNAADEPGFVSLLDGVYEHSPWIAQRAFAQRPAAGFPSLAALKHALASVVRKASLTEQLGLIRAHPELAGKAMVSQSLTAESTDEQRRAGLTHCSPEEFAQLQQLNADYNARFGWPFILAVRGPRGNGLSRRQIIETFTRRLSAHPDVERPECLRHIHRIAEIRLNDKFGITPTLGNQVWDWAESLARFSDPGFAEQGQLTVTYLTDAHRACAEQLTQWMRDCGFDEVSIDAVGNVVGVYHGFDDLEDAAPGGGSLRSHGRRLLTGSHYDTVRNGGKYDGRLGILVPMVCVRELHRQGRRLKHGIEVVGFSEEEGQRYKATFLGSSALVGRFDPTWLDQADADGVVMRDLMAAAGLPATMASIQALQRDPARYLGFVEVHIEQGPVLNEMDLPLGVVTSINGSIRYLGEIRGLASHAGTTPMGRRRDAAAAVAELILYVEERASAVPEVVGTVGQLQVPAGSINVIPGRCRFSLDLRATTDAARDALDADVRQRLAEICERRGLSVTLERTEAAAAAPSDPQWQQRWESAVSALGLPVHRLPSGAGHDAMKLHQAMPQAMLFQRGMNLGISHNPLESVTNDDTELCVRAFQALLESL</sequence>
<evidence type="ECO:0000256" key="2">
    <source>
        <dbReference type="ARBA" id="ARBA00006153"/>
    </source>
</evidence>
<dbReference type="Pfam" id="PF07687">
    <property type="entry name" value="M20_dimer"/>
    <property type="match status" value="1"/>
</dbReference>
<feature type="domain" description="Oxo-4-hydroxy-4-carboxy-5-ureidoimidazoline decarboxylase" evidence="9">
    <location>
        <begin position="9"/>
        <end position="173"/>
    </location>
</feature>
<keyword evidence="4" id="KW-0659">Purine metabolism</keyword>
<dbReference type="Gene3D" id="3.30.70.360">
    <property type="match status" value="1"/>
</dbReference>
<dbReference type="EC" id="4.1.1.97" evidence="10"/>
<dbReference type="InterPro" id="IPR018020">
    <property type="entry name" value="OHCU_decarboxylase"/>
</dbReference>
<dbReference type="InterPro" id="IPR010158">
    <property type="entry name" value="Amidase_Cbmase"/>
</dbReference>
<evidence type="ECO:0000256" key="6">
    <source>
        <dbReference type="ARBA" id="ARBA00022801"/>
    </source>
</evidence>
<evidence type="ECO:0000256" key="3">
    <source>
        <dbReference type="ARBA" id="ARBA00011738"/>
    </source>
</evidence>
<dbReference type="PANTHER" id="PTHR32494:SF19">
    <property type="entry name" value="ALLANTOATE DEIMINASE-RELATED"/>
    <property type="match status" value="1"/>
</dbReference>
<evidence type="ECO:0000256" key="5">
    <source>
        <dbReference type="ARBA" id="ARBA00022723"/>
    </source>
</evidence>
<dbReference type="Proteomes" id="UP001064933">
    <property type="component" value="Chromosome"/>
</dbReference>
<dbReference type="NCBIfam" id="TIGR01879">
    <property type="entry name" value="hydantase"/>
    <property type="match status" value="1"/>
</dbReference>
<gene>
    <name evidence="10" type="primary">uraD</name>
    <name evidence="10" type="ORF">N4261_20060</name>
</gene>
<reference evidence="10" key="1">
    <citation type="submission" date="2022-10" db="EMBL/GenBank/DDBJ databases">
        <title>Characterization and whole genome sequencing of a new Roseateles species, isolated from fresh water.</title>
        <authorList>
            <person name="Guliayeva D.Y."/>
            <person name="Akhremchuk A.E."/>
            <person name="Sikolenko M.A."/>
            <person name="Valentovich L.N."/>
            <person name="Sidarenka A.V."/>
        </authorList>
    </citation>
    <scope>NUCLEOTIDE SEQUENCE</scope>
    <source>
        <strain evidence="10">BIM B-1768</strain>
    </source>
</reference>
<comment type="similarity">
    <text evidence="2">Belongs to the peptidase M20 family.</text>
</comment>
<dbReference type="SUPFAM" id="SSF55031">
    <property type="entry name" value="Bacterial exopeptidase dimerisation domain"/>
    <property type="match status" value="1"/>
</dbReference>
<evidence type="ECO:0000256" key="4">
    <source>
        <dbReference type="ARBA" id="ARBA00022631"/>
    </source>
</evidence>
<proteinExistence type="inferred from homology"/>
<dbReference type="InterPro" id="IPR017580">
    <property type="entry name" value="OHCU_decarboxylase-1"/>
</dbReference>
<comment type="subunit">
    <text evidence="3">Homodimer.</text>
</comment>
<evidence type="ECO:0000256" key="1">
    <source>
        <dbReference type="ARBA" id="ARBA00001936"/>
    </source>
</evidence>
<evidence type="ECO:0000259" key="8">
    <source>
        <dbReference type="Pfam" id="PF07687"/>
    </source>
</evidence>
<accession>A0ABY6AX68</accession>
<dbReference type="SUPFAM" id="SSF53187">
    <property type="entry name" value="Zn-dependent exopeptidases"/>
    <property type="match status" value="1"/>
</dbReference>
<comment type="cofactor">
    <cofactor evidence="1">
        <name>Mn(2+)</name>
        <dbReference type="ChEBI" id="CHEBI:29035"/>
    </cofactor>
</comment>
<keyword evidence="7" id="KW-0464">Manganese</keyword>
<protein>
    <submittedName>
        <fullName evidence="10">2-oxo-4-hydroxy-4-carboxy-5-ureidoimidazoline decarboxylase</fullName>
        <ecNumber evidence="10">4.1.1.97</ecNumber>
    </submittedName>
</protein>
<keyword evidence="6" id="KW-0378">Hydrolase</keyword>
<keyword evidence="11" id="KW-1185">Reference proteome</keyword>
<feature type="domain" description="Peptidase M20 dimerisation" evidence="8">
    <location>
        <begin position="408"/>
        <end position="506"/>
    </location>
</feature>
<dbReference type="SUPFAM" id="SSF158694">
    <property type="entry name" value="UraD-Like"/>
    <property type="match status" value="1"/>
</dbReference>
<dbReference type="GO" id="GO:0051997">
    <property type="term" value="F:2-oxo-4-hydroxy-4-carboxy-5-ureidoimidazoline decarboxylase activity"/>
    <property type="evidence" value="ECO:0007669"/>
    <property type="project" value="UniProtKB-EC"/>
</dbReference>
<dbReference type="RefSeq" id="WP_261757024.1">
    <property type="nucleotide sequence ID" value="NZ_CP104562.2"/>
</dbReference>
<dbReference type="Pfam" id="PF09349">
    <property type="entry name" value="OHCU_decarbox"/>
    <property type="match status" value="1"/>
</dbReference>
<evidence type="ECO:0000259" key="9">
    <source>
        <dbReference type="Pfam" id="PF09349"/>
    </source>
</evidence>
<organism evidence="10 11">
    <name type="scientific">Roseateles amylovorans</name>
    <dbReference type="NCBI Taxonomy" id="2978473"/>
    <lineage>
        <taxon>Bacteria</taxon>
        <taxon>Pseudomonadati</taxon>
        <taxon>Pseudomonadota</taxon>
        <taxon>Betaproteobacteria</taxon>
        <taxon>Burkholderiales</taxon>
        <taxon>Sphaerotilaceae</taxon>
        <taxon>Roseateles</taxon>
    </lineage>
</organism>
<dbReference type="InterPro" id="IPR011650">
    <property type="entry name" value="Peptidase_M20_dimer"/>
</dbReference>
<dbReference type="InterPro" id="IPR002933">
    <property type="entry name" value="Peptidase_M20"/>
</dbReference>
<dbReference type="Gene3D" id="3.40.630.10">
    <property type="entry name" value="Zn peptidases"/>
    <property type="match status" value="1"/>
</dbReference>
<dbReference type="NCBIfam" id="TIGR03164">
    <property type="entry name" value="UHCUDC"/>
    <property type="match status" value="1"/>
</dbReference>
<dbReference type="InterPro" id="IPR036778">
    <property type="entry name" value="OHCU_decarboxylase_sf"/>
</dbReference>
<name>A0ABY6AX68_9BURK</name>
<keyword evidence="5" id="KW-0479">Metal-binding</keyword>
<dbReference type="EMBL" id="CP104562">
    <property type="protein sequence ID" value="UXH77282.1"/>
    <property type="molecule type" value="Genomic_DNA"/>
</dbReference>
<dbReference type="Gene3D" id="1.10.3330.10">
    <property type="entry name" value="Oxo-4-hydroxy-4-carboxy-5-ureidoimidazoline decarboxylase"/>
    <property type="match status" value="1"/>
</dbReference>
<dbReference type="InterPro" id="IPR036264">
    <property type="entry name" value="Bact_exopeptidase_dim_dom"/>
</dbReference>
<evidence type="ECO:0000313" key="10">
    <source>
        <dbReference type="EMBL" id="UXH77282.1"/>
    </source>
</evidence>
<dbReference type="PANTHER" id="PTHR32494">
    <property type="entry name" value="ALLANTOATE DEIMINASE-RELATED"/>
    <property type="match status" value="1"/>
</dbReference>
<dbReference type="CDD" id="cd03884">
    <property type="entry name" value="M20_bAS"/>
    <property type="match status" value="1"/>
</dbReference>
<keyword evidence="10" id="KW-0456">Lyase</keyword>
<evidence type="ECO:0000256" key="7">
    <source>
        <dbReference type="ARBA" id="ARBA00023211"/>
    </source>
</evidence>
<dbReference type="Pfam" id="PF01546">
    <property type="entry name" value="Peptidase_M20"/>
    <property type="match status" value="1"/>
</dbReference>